<dbReference type="PANTHER" id="PTHR26452">
    <property type="entry name" value="OLFACTORY RECEPTOR"/>
    <property type="match status" value="1"/>
</dbReference>
<accession>A0A2G9RF55</accession>
<keyword evidence="4" id="KW-0716">Sensory transduction</keyword>
<keyword evidence="4" id="KW-0552">Olfaction</keyword>
<reference evidence="12" key="1">
    <citation type="journal article" date="2017" name="Nat. Commun.">
        <title>The North American bullfrog draft genome provides insight into hormonal regulation of long noncoding RNA.</title>
        <authorList>
            <person name="Hammond S.A."/>
            <person name="Warren R.L."/>
            <person name="Vandervalk B.P."/>
            <person name="Kucuk E."/>
            <person name="Khan H."/>
            <person name="Gibb E.A."/>
            <person name="Pandoh P."/>
            <person name="Kirk H."/>
            <person name="Zhao Y."/>
            <person name="Jones M."/>
            <person name="Mungall A.J."/>
            <person name="Coope R."/>
            <person name="Pleasance S."/>
            <person name="Moore R.A."/>
            <person name="Holt R.A."/>
            <person name="Round J.M."/>
            <person name="Ohora S."/>
            <person name="Walle B.V."/>
            <person name="Veldhoen N."/>
            <person name="Helbing C.C."/>
            <person name="Birol I."/>
        </authorList>
    </citation>
    <scope>NUCLEOTIDE SEQUENCE [LARGE SCALE GENOMIC DNA]</scope>
</reference>
<name>A0A2G9RF55_AQUCT</name>
<evidence type="ECO:0000256" key="4">
    <source>
        <dbReference type="ARBA" id="ARBA00022725"/>
    </source>
</evidence>
<evidence type="ECO:0000256" key="5">
    <source>
        <dbReference type="ARBA" id="ARBA00022989"/>
    </source>
</evidence>
<sequence length="90" mass="10612">MQGFDFTWKCSTNPLWMSFGIAAFFITSLTYVYILNIIMKIKIKDGRWKVFSTGSYHLTVVLMFYATTFFNYIIPKTYAPYTRSDFPTEN</sequence>
<organism evidence="11 12">
    <name type="scientific">Aquarana catesbeiana</name>
    <name type="common">American bullfrog</name>
    <name type="synonym">Rana catesbeiana</name>
    <dbReference type="NCBI Taxonomy" id="8400"/>
    <lineage>
        <taxon>Eukaryota</taxon>
        <taxon>Metazoa</taxon>
        <taxon>Chordata</taxon>
        <taxon>Craniata</taxon>
        <taxon>Vertebrata</taxon>
        <taxon>Euteleostomi</taxon>
        <taxon>Amphibia</taxon>
        <taxon>Batrachia</taxon>
        <taxon>Anura</taxon>
        <taxon>Neobatrachia</taxon>
        <taxon>Ranoidea</taxon>
        <taxon>Ranidae</taxon>
        <taxon>Aquarana</taxon>
    </lineage>
</organism>
<keyword evidence="2" id="KW-1003">Cell membrane</keyword>
<keyword evidence="7 10" id="KW-0472">Membrane</keyword>
<feature type="non-terminal residue" evidence="11">
    <location>
        <position position="90"/>
    </location>
</feature>
<dbReference type="SUPFAM" id="SSF81321">
    <property type="entry name" value="Family A G protein-coupled receptor-like"/>
    <property type="match status" value="1"/>
</dbReference>
<evidence type="ECO:0000256" key="7">
    <source>
        <dbReference type="ARBA" id="ARBA00023136"/>
    </source>
</evidence>
<gene>
    <name evidence="11" type="ORF">AB205_0185630</name>
</gene>
<dbReference type="Proteomes" id="UP000228934">
    <property type="component" value="Unassembled WGS sequence"/>
</dbReference>
<dbReference type="InterPro" id="IPR000725">
    <property type="entry name" value="Olfact_rcpt"/>
</dbReference>
<keyword evidence="3 10" id="KW-0812">Transmembrane</keyword>
<dbReference type="InterPro" id="IPR050516">
    <property type="entry name" value="Olfactory_GPCR"/>
</dbReference>
<dbReference type="GO" id="GO:0005886">
    <property type="term" value="C:plasma membrane"/>
    <property type="evidence" value="ECO:0007669"/>
    <property type="project" value="UniProtKB-SubCell"/>
</dbReference>
<evidence type="ECO:0000256" key="8">
    <source>
        <dbReference type="ARBA" id="ARBA00023170"/>
    </source>
</evidence>
<keyword evidence="9" id="KW-0807">Transducer</keyword>
<keyword evidence="5 10" id="KW-1133">Transmembrane helix</keyword>
<evidence type="ECO:0000256" key="2">
    <source>
        <dbReference type="ARBA" id="ARBA00022475"/>
    </source>
</evidence>
<keyword evidence="6" id="KW-0297">G-protein coupled receptor</keyword>
<feature type="transmembrane region" description="Helical" evidence="10">
    <location>
        <begin position="56"/>
        <end position="74"/>
    </location>
</feature>
<dbReference type="GO" id="GO:0004984">
    <property type="term" value="F:olfactory receptor activity"/>
    <property type="evidence" value="ECO:0007669"/>
    <property type="project" value="InterPro"/>
</dbReference>
<protein>
    <submittedName>
        <fullName evidence="11">Uncharacterized protein</fullName>
    </submittedName>
</protein>
<feature type="transmembrane region" description="Helical" evidence="10">
    <location>
        <begin position="15"/>
        <end position="35"/>
    </location>
</feature>
<evidence type="ECO:0000256" key="3">
    <source>
        <dbReference type="ARBA" id="ARBA00022692"/>
    </source>
</evidence>
<evidence type="ECO:0000256" key="1">
    <source>
        <dbReference type="ARBA" id="ARBA00004651"/>
    </source>
</evidence>
<evidence type="ECO:0000256" key="9">
    <source>
        <dbReference type="ARBA" id="ARBA00023224"/>
    </source>
</evidence>
<proteinExistence type="predicted"/>
<dbReference type="EMBL" id="KV950461">
    <property type="protein sequence ID" value="PIO26405.1"/>
    <property type="molecule type" value="Genomic_DNA"/>
</dbReference>
<dbReference type="Pfam" id="PF13853">
    <property type="entry name" value="7tm_4"/>
    <property type="match status" value="1"/>
</dbReference>
<evidence type="ECO:0000313" key="12">
    <source>
        <dbReference type="Proteomes" id="UP000228934"/>
    </source>
</evidence>
<evidence type="ECO:0000256" key="6">
    <source>
        <dbReference type="ARBA" id="ARBA00023040"/>
    </source>
</evidence>
<evidence type="ECO:0000256" key="10">
    <source>
        <dbReference type="SAM" id="Phobius"/>
    </source>
</evidence>
<dbReference type="GO" id="GO:0004930">
    <property type="term" value="F:G protein-coupled receptor activity"/>
    <property type="evidence" value="ECO:0007669"/>
    <property type="project" value="UniProtKB-KW"/>
</dbReference>
<evidence type="ECO:0000313" key="11">
    <source>
        <dbReference type="EMBL" id="PIO26405.1"/>
    </source>
</evidence>
<keyword evidence="8" id="KW-0675">Receptor</keyword>
<keyword evidence="12" id="KW-1185">Reference proteome</keyword>
<comment type="subcellular location">
    <subcellularLocation>
        <location evidence="1">Cell membrane</location>
        <topology evidence="1">Multi-pass membrane protein</topology>
    </subcellularLocation>
</comment>
<dbReference type="AlphaFoldDB" id="A0A2G9RF55"/>